<sequence>MRSLLAIVAAALATTAWGLTIPPVPLSVQQSAPPLVMLVSGKDHRLFYEAYNDASDIDGDGTLDIRFKPGITYLGLFNPNYCYTYGVPSLPQGFTPTRTTPDGRCVGQWSGNWLNYVTTSRIDALRVVLYGGMRDVDTETQTVLRRAYIPQDAHSWAKEYTSEAVDAYRISDYTPVPQPNAGKRHFFGNVTRTNGVDCSVLANCSNLPPWLSVVENSTSRVWKWASSEAPVLADVQRLEENPTPRRTNYTVRVSVCTPGFTQGCKQYPSGTNKPTGLLHEYGESGAMQFGLLTGSYDNSMAGGRLRKVISSFTDEVNARTGQFTGATGIVRSYDALRIRDHNNGMTNPRYRGPFLTDRGPLPGEFPDWGNPVGEMMYEALRYFAGKRQPTSTYAGGGRAMDDAVGLPAPAWDDPFDKINSAAKAPLCGKRRPELSPPRPARTWPV</sequence>
<evidence type="ECO:0000313" key="3">
    <source>
        <dbReference type="Proteomes" id="UP000297564"/>
    </source>
</evidence>
<gene>
    <name evidence="2" type="ORF">EZ242_02585</name>
</gene>
<comment type="caution">
    <text evidence="2">The sequence shown here is derived from an EMBL/GenBank/DDBJ whole genome shotgun (WGS) entry which is preliminary data.</text>
</comment>
<accession>A0A4Z0C353</accession>
<evidence type="ECO:0008006" key="4">
    <source>
        <dbReference type="Google" id="ProtNLM"/>
    </source>
</evidence>
<name>A0A4Z0C353_9BURK</name>
<protein>
    <recommendedName>
        <fullName evidence="4">Pilus assembly protein PilY</fullName>
    </recommendedName>
</protein>
<evidence type="ECO:0000313" key="2">
    <source>
        <dbReference type="EMBL" id="TFZ04655.1"/>
    </source>
</evidence>
<proteinExistence type="predicted"/>
<dbReference type="OrthoDB" id="7156875at2"/>
<evidence type="ECO:0000256" key="1">
    <source>
        <dbReference type="SAM" id="MobiDB-lite"/>
    </source>
</evidence>
<reference evidence="2 3" key="1">
    <citation type="submission" date="2019-03" db="EMBL/GenBank/DDBJ databases">
        <title>Ramlibacter rhizophilus CCTCC AB2015357, whole genome shotgun sequence.</title>
        <authorList>
            <person name="Zhang X."/>
            <person name="Feng G."/>
            <person name="Zhu H."/>
        </authorList>
    </citation>
    <scope>NUCLEOTIDE SEQUENCE [LARGE SCALE GENOMIC DNA]</scope>
    <source>
        <strain evidence="2 3">CCTCC AB2015357</strain>
    </source>
</reference>
<dbReference type="EMBL" id="SMLL01000001">
    <property type="protein sequence ID" value="TFZ04655.1"/>
    <property type="molecule type" value="Genomic_DNA"/>
</dbReference>
<feature type="region of interest" description="Disordered" evidence="1">
    <location>
        <begin position="423"/>
        <end position="445"/>
    </location>
</feature>
<dbReference type="AlphaFoldDB" id="A0A4Z0C353"/>
<organism evidence="2 3">
    <name type="scientific">Ramlibacter rhizophilus</name>
    <dbReference type="NCBI Taxonomy" id="1781167"/>
    <lineage>
        <taxon>Bacteria</taxon>
        <taxon>Pseudomonadati</taxon>
        <taxon>Pseudomonadota</taxon>
        <taxon>Betaproteobacteria</taxon>
        <taxon>Burkholderiales</taxon>
        <taxon>Comamonadaceae</taxon>
        <taxon>Ramlibacter</taxon>
    </lineage>
</organism>
<dbReference type="RefSeq" id="WP_135283537.1">
    <property type="nucleotide sequence ID" value="NZ_SMLL01000001.1"/>
</dbReference>
<dbReference type="Proteomes" id="UP000297564">
    <property type="component" value="Unassembled WGS sequence"/>
</dbReference>
<keyword evidence="3" id="KW-1185">Reference proteome</keyword>